<organism evidence="3 6">
    <name type="scientific">Streptomyces radicis</name>
    <dbReference type="NCBI Taxonomy" id="1750517"/>
    <lineage>
        <taxon>Bacteria</taxon>
        <taxon>Bacillati</taxon>
        <taxon>Actinomycetota</taxon>
        <taxon>Actinomycetes</taxon>
        <taxon>Kitasatosporales</taxon>
        <taxon>Streptomycetaceae</taxon>
        <taxon>Streptomyces</taxon>
    </lineage>
</organism>
<evidence type="ECO:0008006" key="7">
    <source>
        <dbReference type="Google" id="ProtNLM"/>
    </source>
</evidence>
<evidence type="ECO:0000256" key="1">
    <source>
        <dbReference type="SAM" id="MobiDB-lite"/>
    </source>
</evidence>
<dbReference type="AlphaFoldDB" id="A0A3A9W746"/>
<keyword evidence="2" id="KW-0812">Transmembrane</keyword>
<sequence length="309" mass="33197">MGSLLGELGKQLAERWMALLVLPGALLVATLTAAWELGHAHALDAARLGDRLDAWAASPRLDSPGGVALVLLAVGLAAAGAGLAAQGLGSAIERAWLTTGTRPRRLTEARRRRWERANDAYEHRREELAQARARGEAPPPGPALGEARAALEAVSAERPERPTWMADRLNAPAVRLDREYDLDLGTVWPHLWLVLPESARLELSAARETLTRSVTLAGWGLLHAAVGALWWPGLLVGAVTVATGWRRARAATATYAQLIEAAARLHAVRLARHHGLPTSARLTRTTGWQLTCLIQGQGHLIPLTDPPGR</sequence>
<reference evidence="5 6" key="1">
    <citation type="submission" date="2018-09" db="EMBL/GenBank/DDBJ databases">
        <title>Streptomyces sp. nov. DS1-2, an endophytic actinomycete isolated from roots of Dendrobium scabrilingue.</title>
        <authorList>
            <person name="Kuncharoen N."/>
            <person name="Kudo T."/>
            <person name="Ohkuma M."/>
            <person name="Yuki M."/>
            <person name="Tanasupawat S."/>
        </authorList>
    </citation>
    <scope>NUCLEOTIDE SEQUENCE [LARGE SCALE GENOMIC DNA]</scope>
    <source>
        <strain evidence="3 6">AZ1-7</strain>
        <strain evidence="4 5">DS1-2</strain>
    </source>
</reference>
<gene>
    <name evidence="4" type="ORF">D7318_15600</name>
    <name evidence="3" type="ORF">D7319_14645</name>
</gene>
<accession>A0A3A9W746</accession>
<dbReference type="Proteomes" id="UP000275024">
    <property type="component" value="Unassembled WGS sequence"/>
</dbReference>
<dbReference type="Proteomes" id="UP000268652">
    <property type="component" value="Unassembled WGS sequence"/>
</dbReference>
<dbReference type="EMBL" id="RBDX01000010">
    <property type="protein sequence ID" value="RKN08629.1"/>
    <property type="molecule type" value="Genomic_DNA"/>
</dbReference>
<name>A0A3A9W746_9ACTN</name>
<feature type="region of interest" description="Disordered" evidence="1">
    <location>
        <begin position="125"/>
        <end position="151"/>
    </location>
</feature>
<evidence type="ECO:0000313" key="6">
    <source>
        <dbReference type="Proteomes" id="UP000275024"/>
    </source>
</evidence>
<feature type="transmembrane region" description="Helical" evidence="2">
    <location>
        <begin position="66"/>
        <end position="85"/>
    </location>
</feature>
<feature type="compositionally biased region" description="Basic and acidic residues" evidence="1">
    <location>
        <begin position="125"/>
        <end position="135"/>
    </location>
</feature>
<keyword evidence="2" id="KW-0472">Membrane</keyword>
<dbReference type="EMBL" id="RBDY01000010">
    <property type="protein sequence ID" value="RKN21787.1"/>
    <property type="molecule type" value="Genomic_DNA"/>
</dbReference>
<dbReference type="RefSeq" id="WP_120697709.1">
    <property type="nucleotide sequence ID" value="NZ_RBDX01000010.1"/>
</dbReference>
<keyword evidence="2" id="KW-1133">Transmembrane helix</keyword>
<evidence type="ECO:0000256" key="2">
    <source>
        <dbReference type="SAM" id="Phobius"/>
    </source>
</evidence>
<protein>
    <recommendedName>
        <fullName evidence="7">Vegetative cell wall protein gp1</fullName>
    </recommendedName>
</protein>
<comment type="caution">
    <text evidence="3">The sequence shown here is derived from an EMBL/GenBank/DDBJ whole genome shotgun (WGS) entry which is preliminary data.</text>
</comment>
<evidence type="ECO:0000313" key="4">
    <source>
        <dbReference type="EMBL" id="RKN21787.1"/>
    </source>
</evidence>
<evidence type="ECO:0000313" key="5">
    <source>
        <dbReference type="Proteomes" id="UP000268652"/>
    </source>
</evidence>
<proteinExistence type="predicted"/>
<keyword evidence="5" id="KW-1185">Reference proteome</keyword>
<dbReference type="OrthoDB" id="529448at2"/>
<evidence type="ECO:0000313" key="3">
    <source>
        <dbReference type="EMBL" id="RKN08629.1"/>
    </source>
</evidence>